<gene>
    <name evidence="2" type="ORF">SCF082_LOCUS10527</name>
</gene>
<name>A0ABP0J6U4_9DINO</name>
<sequence>VDEDAASHWVPTLAARMLCLELELEQPQHAEGGVVRVTMWRNGEPGREVHDGKACIDLANVPLAGSQEKVALALEVEPDQLGGPLVFEEVVLIFSFEDETSTEARRESAVIVRFVKSEDAEEASAHTRESDVPPWLRRRSTPATPLRVWFFNVDTDHRLCEARQGYQDCISVADRNVWLRLAWSVTRSKVAERFGLVRFTPASDQREIRDNFVRSFHTFVKALLRANDAEEAPYWVSRQLENTTPKIVPQSRTSASSRRKESLELVEINPEADVNVPLEFLVLLEPAFAASCLPSLLEILSMECEFATAGSFSQIDQEHFFTKLLEDRSNLLVLFVVVLARVTDDRLAHPRGLLPGILEELALAASDAILLSFMRVLLRIVEASQASVQAFVWTPAYSRASSAFGSGPSAWSQRSSEVDGSVAGGQGDITNVVLAWCTTALVAVQKSVAQRHSPGASQGGMASSTLLGQPLWRPPTSGVLSVSSLIPIASVQEDWSVVLGESLTFLMRTCPLLLSFKAVVRLYPACLVVVDPTRVARDLLRLFKRTHHALVEAGDSNVTGSLDFVLGCMAHMYGRLDGGSLWAQEIMPSAQQWTQLSLLRQVVQIATFAASTRAADFCDMGDGFDVLVESLFDRLSTMHERHVPHKFDLGPMTPEWALHQSWDLVVQLVALTCKRGFPVHPATLSMVHLFARQGSLGKQERGWSMLEDKVTGIEGEQARLQVVDHIFNAAVLHLSNPDVQFHRLGEAEMMTIASRLFDLLEDTRMALGRDAKPIWVSALKFLLYTARYWENAELARWSLVKLDNLVSQHFASHPTSPQSSRQLFSFQFDAPWFVSLIVQGLVQVCHTIGVADTILDAAILCLNRFLSDQSSRLSAEMECKLAAFRLAHVSGSREGASLISSSASSDSGEEQRHLGTAHESPLSLKALDRWILAMEDACVDKTLADRLFALRALGSALRHEPKSPLLYYDAVLNLLGPENQLWISPWVSPPVHLVLRRRSGAARRVAAATARLAVPSEGDVTAEIRVLRRALELQRQGISCSGSGHTAAHLYKDAVFAHLVVVQLQVQLQLCDALDDMGKDLFVRDAEEVIDQLLQLAKVTENHLWARLAAFHVALVEDALKEPVSDLWQAVAHCPSVIPDLRKAEALLGFTDVFVSRPLGYLGDSKQWFVAPASALDHSLGSFAEQLEADAEALRFQPLSMSGSSEAMPFQLPCSREFHPSSKGRFLFTGHQTAEGWVAFARSVENGMDKALRIELRSGGRKGEHERLGVGALLLPETIRNVEARHVGRKEACREMLVLVTTSLRSCLENEVWLPKFDSHEAALLSRNVLHRVIVADLRPKTRR</sequence>
<dbReference type="Proteomes" id="UP001642464">
    <property type="component" value="Unassembled WGS sequence"/>
</dbReference>
<proteinExistence type="predicted"/>
<evidence type="ECO:0000313" key="2">
    <source>
        <dbReference type="EMBL" id="CAK9010092.1"/>
    </source>
</evidence>
<protein>
    <submittedName>
        <fullName evidence="2">Uncharacterized protein</fullName>
    </submittedName>
</protein>
<evidence type="ECO:0000256" key="1">
    <source>
        <dbReference type="SAM" id="MobiDB-lite"/>
    </source>
</evidence>
<organism evidence="2 3">
    <name type="scientific">Durusdinium trenchii</name>
    <dbReference type="NCBI Taxonomy" id="1381693"/>
    <lineage>
        <taxon>Eukaryota</taxon>
        <taxon>Sar</taxon>
        <taxon>Alveolata</taxon>
        <taxon>Dinophyceae</taxon>
        <taxon>Suessiales</taxon>
        <taxon>Symbiodiniaceae</taxon>
        <taxon>Durusdinium</taxon>
    </lineage>
</organism>
<comment type="caution">
    <text evidence="2">The sequence shown here is derived from an EMBL/GenBank/DDBJ whole genome shotgun (WGS) entry which is preliminary data.</text>
</comment>
<feature type="non-terminal residue" evidence="2">
    <location>
        <position position="1"/>
    </location>
</feature>
<feature type="region of interest" description="Disordered" evidence="1">
    <location>
        <begin position="898"/>
        <end position="917"/>
    </location>
</feature>
<reference evidence="2 3" key="1">
    <citation type="submission" date="2024-02" db="EMBL/GenBank/DDBJ databases">
        <authorList>
            <person name="Chen Y."/>
            <person name="Shah S."/>
            <person name="Dougan E. K."/>
            <person name="Thang M."/>
            <person name="Chan C."/>
        </authorList>
    </citation>
    <scope>NUCLEOTIDE SEQUENCE [LARGE SCALE GENOMIC DNA]</scope>
</reference>
<evidence type="ECO:0000313" key="3">
    <source>
        <dbReference type="Proteomes" id="UP001642464"/>
    </source>
</evidence>
<accession>A0ABP0J6U4</accession>
<dbReference type="EMBL" id="CAXAMM010006171">
    <property type="protein sequence ID" value="CAK9010092.1"/>
    <property type="molecule type" value="Genomic_DNA"/>
</dbReference>
<keyword evidence="3" id="KW-1185">Reference proteome</keyword>